<name>A0ABC8LHN9_ERUVS</name>
<evidence type="ECO:0000259" key="1">
    <source>
        <dbReference type="SMART" id="SM00256"/>
    </source>
</evidence>
<comment type="caution">
    <text evidence="2">The sequence shown here is derived from an EMBL/GenBank/DDBJ whole genome shotgun (WGS) entry which is preliminary data.</text>
</comment>
<dbReference type="EMBL" id="CAKOAT010577376">
    <property type="protein sequence ID" value="CAH8383163.1"/>
    <property type="molecule type" value="Genomic_DNA"/>
</dbReference>
<keyword evidence="3" id="KW-1185">Reference proteome</keyword>
<gene>
    <name evidence="2" type="ORF">ERUC_LOCUS35646</name>
</gene>
<dbReference type="Proteomes" id="UP001642260">
    <property type="component" value="Unassembled WGS sequence"/>
</dbReference>
<feature type="domain" description="F-box" evidence="1">
    <location>
        <begin position="6"/>
        <end position="46"/>
    </location>
</feature>
<dbReference type="InterPro" id="IPR001810">
    <property type="entry name" value="F-box_dom"/>
</dbReference>
<dbReference type="InterPro" id="IPR036047">
    <property type="entry name" value="F-box-like_dom_sf"/>
</dbReference>
<proteinExistence type="predicted"/>
<dbReference type="PANTHER" id="PTHR31111">
    <property type="entry name" value="BNAA05G37150D PROTEIN-RELATED"/>
    <property type="match status" value="1"/>
</dbReference>
<evidence type="ECO:0000313" key="2">
    <source>
        <dbReference type="EMBL" id="CAH8383163.1"/>
    </source>
</evidence>
<dbReference type="InterPro" id="IPR013187">
    <property type="entry name" value="F-box-assoc_dom_typ3"/>
</dbReference>
<sequence length="303" mass="34224">MKMESLLDDMQTEVMLRLPLKSLIACSRVCRKLKTMICDEKFKNRYLLRSMTRPMDPTPDSFFHTVCQKENRLVKWTRSAPVRGVVCLQASTRFLLCSAITNNVLRLPDIKWPGLSPGRFFLGYDEATSSLKVLWPRYYCFKPLVYTVSSGDEGFWREIACETLDMVNFSRALCKGGVLYYAAAAVFSVALVNKKSKTGKFQICVRNEVSGEWELHQLVIPGWRDNVGNNVMFSFVGTIGTGELVFTAPDSLHEGSESVLHYNTNPPKESSGFEMFSVEAVNGGSYHCVRACLNHFDSLFPTN</sequence>
<accession>A0ABC8LHN9</accession>
<evidence type="ECO:0000313" key="3">
    <source>
        <dbReference type="Proteomes" id="UP001642260"/>
    </source>
</evidence>
<dbReference type="Pfam" id="PF08268">
    <property type="entry name" value="FBA_3"/>
    <property type="match status" value="2"/>
</dbReference>
<protein>
    <recommendedName>
        <fullName evidence="1">F-box domain-containing protein</fullName>
    </recommendedName>
</protein>
<organism evidence="2 3">
    <name type="scientific">Eruca vesicaria subsp. sativa</name>
    <name type="common">Garden rocket</name>
    <name type="synonym">Eruca sativa</name>
    <dbReference type="NCBI Taxonomy" id="29727"/>
    <lineage>
        <taxon>Eukaryota</taxon>
        <taxon>Viridiplantae</taxon>
        <taxon>Streptophyta</taxon>
        <taxon>Embryophyta</taxon>
        <taxon>Tracheophyta</taxon>
        <taxon>Spermatophyta</taxon>
        <taxon>Magnoliopsida</taxon>
        <taxon>eudicotyledons</taxon>
        <taxon>Gunneridae</taxon>
        <taxon>Pentapetalae</taxon>
        <taxon>rosids</taxon>
        <taxon>malvids</taxon>
        <taxon>Brassicales</taxon>
        <taxon>Brassicaceae</taxon>
        <taxon>Brassiceae</taxon>
        <taxon>Eruca</taxon>
    </lineage>
</organism>
<dbReference type="SUPFAM" id="SSF81383">
    <property type="entry name" value="F-box domain"/>
    <property type="match status" value="1"/>
</dbReference>
<dbReference type="Pfam" id="PF00646">
    <property type="entry name" value="F-box"/>
    <property type="match status" value="1"/>
</dbReference>
<reference evidence="2 3" key="1">
    <citation type="submission" date="2022-03" db="EMBL/GenBank/DDBJ databases">
        <authorList>
            <person name="Macdonald S."/>
            <person name="Ahmed S."/>
            <person name="Newling K."/>
        </authorList>
    </citation>
    <scope>NUCLEOTIDE SEQUENCE [LARGE SCALE GENOMIC DNA]</scope>
</reference>
<dbReference type="SMART" id="SM00256">
    <property type="entry name" value="FBOX"/>
    <property type="match status" value="1"/>
</dbReference>
<dbReference type="PANTHER" id="PTHR31111:SF23">
    <property type="entry name" value="F-BOX ASSOCIATED DOMAIN-CONTAINING PROTEIN"/>
    <property type="match status" value="1"/>
</dbReference>
<dbReference type="AlphaFoldDB" id="A0ABC8LHN9"/>